<reference evidence="1 2" key="1">
    <citation type="submission" date="2020-08" db="EMBL/GenBank/DDBJ databases">
        <title>Plant Genome Project.</title>
        <authorList>
            <person name="Zhang R.-G."/>
        </authorList>
    </citation>
    <scope>NUCLEOTIDE SEQUENCE [LARGE SCALE GENOMIC DNA]</scope>
    <source>
        <tissue evidence="1">Rhizome</tissue>
    </source>
</reference>
<name>A0A8J5HV73_ZINOF</name>
<evidence type="ECO:0000313" key="2">
    <source>
        <dbReference type="Proteomes" id="UP000734854"/>
    </source>
</evidence>
<proteinExistence type="predicted"/>
<comment type="caution">
    <text evidence="1">The sequence shown here is derived from an EMBL/GenBank/DDBJ whole genome shotgun (WGS) entry which is preliminary data.</text>
</comment>
<keyword evidence="2" id="KW-1185">Reference proteome</keyword>
<sequence length="110" mass="12177">MVYHQLAAVLGKEFPDGEGQPSASYVESLGNPLLDPQPHRLLQDDRVPLCNARLGREGVDGLNRTQRLLDNGVGFVDTLCCTKLDASTLRLEETKRASELLSSCLFFLKF</sequence>
<dbReference type="EMBL" id="JACMSC010000004">
    <property type="protein sequence ID" value="KAG6524013.1"/>
    <property type="molecule type" value="Genomic_DNA"/>
</dbReference>
<accession>A0A8J5HV73</accession>
<organism evidence="1 2">
    <name type="scientific">Zingiber officinale</name>
    <name type="common">Ginger</name>
    <name type="synonym">Amomum zingiber</name>
    <dbReference type="NCBI Taxonomy" id="94328"/>
    <lineage>
        <taxon>Eukaryota</taxon>
        <taxon>Viridiplantae</taxon>
        <taxon>Streptophyta</taxon>
        <taxon>Embryophyta</taxon>
        <taxon>Tracheophyta</taxon>
        <taxon>Spermatophyta</taxon>
        <taxon>Magnoliopsida</taxon>
        <taxon>Liliopsida</taxon>
        <taxon>Zingiberales</taxon>
        <taxon>Zingiberaceae</taxon>
        <taxon>Zingiber</taxon>
    </lineage>
</organism>
<protein>
    <submittedName>
        <fullName evidence="1">Uncharacterized protein</fullName>
    </submittedName>
</protein>
<gene>
    <name evidence="1" type="ORF">ZIOFF_013902</name>
</gene>
<evidence type="ECO:0000313" key="1">
    <source>
        <dbReference type="EMBL" id="KAG6524013.1"/>
    </source>
</evidence>
<dbReference type="AlphaFoldDB" id="A0A8J5HV73"/>
<dbReference type="Proteomes" id="UP000734854">
    <property type="component" value="Unassembled WGS sequence"/>
</dbReference>